<evidence type="ECO:0000313" key="2">
    <source>
        <dbReference type="EMBL" id="STR44865.1"/>
    </source>
</evidence>
<name>A0A377SU14_9NEIS</name>
<evidence type="ECO:0000256" key="1">
    <source>
        <dbReference type="SAM" id="MobiDB-lite"/>
    </source>
</evidence>
<organism evidence="2 4">
    <name type="scientific">Iodobacter fluviatilis</name>
    <dbReference type="NCBI Taxonomy" id="537"/>
    <lineage>
        <taxon>Bacteria</taxon>
        <taxon>Pseudomonadati</taxon>
        <taxon>Pseudomonadota</taxon>
        <taxon>Betaproteobacteria</taxon>
        <taxon>Neisseriales</taxon>
        <taxon>Chitinibacteraceae</taxon>
        <taxon>Iodobacter</taxon>
    </lineage>
</organism>
<proteinExistence type="predicted"/>
<dbReference type="EMBL" id="SMBT01000017">
    <property type="protein sequence ID" value="TCU82041.1"/>
    <property type="molecule type" value="Genomic_DNA"/>
</dbReference>
<sequence length="40" mass="4457">MRTKQIVGYLQTLKKRNHYDLSTGLKSPHEAATREISGAG</sequence>
<reference evidence="3 5" key="2">
    <citation type="submission" date="2019-03" db="EMBL/GenBank/DDBJ databases">
        <title>Genomic Encyclopedia of Type Strains, Phase IV (KMG-IV): sequencing the most valuable type-strain genomes for metagenomic binning, comparative biology and taxonomic classification.</title>
        <authorList>
            <person name="Goeker M."/>
        </authorList>
    </citation>
    <scope>NUCLEOTIDE SEQUENCE [LARGE SCALE GENOMIC DNA]</scope>
    <source>
        <strain evidence="3 5">DSM 3764</strain>
    </source>
</reference>
<feature type="region of interest" description="Disordered" evidence="1">
    <location>
        <begin position="21"/>
        <end position="40"/>
    </location>
</feature>
<accession>A0A377SU14</accession>
<dbReference type="EMBL" id="UGHR01000003">
    <property type="protein sequence ID" value="STR44865.1"/>
    <property type="molecule type" value="Genomic_DNA"/>
</dbReference>
<dbReference type="Proteomes" id="UP000295794">
    <property type="component" value="Unassembled WGS sequence"/>
</dbReference>
<protein>
    <submittedName>
        <fullName evidence="2">Uncharacterized protein</fullName>
    </submittedName>
</protein>
<gene>
    <name evidence="3" type="ORF">EV682_11722</name>
    <name evidence="2" type="ORF">NCTC11159_03411</name>
</gene>
<evidence type="ECO:0000313" key="5">
    <source>
        <dbReference type="Proteomes" id="UP000295794"/>
    </source>
</evidence>
<evidence type="ECO:0000313" key="3">
    <source>
        <dbReference type="EMBL" id="TCU82041.1"/>
    </source>
</evidence>
<dbReference type="AlphaFoldDB" id="A0A377SU14"/>
<reference evidence="2 4" key="1">
    <citation type="submission" date="2018-06" db="EMBL/GenBank/DDBJ databases">
        <authorList>
            <consortium name="Pathogen Informatics"/>
            <person name="Doyle S."/>
        </authorList>
    </citation>
    <scope>NUCLEOTIDE SEQUENCE [LARGE SCALE GENOMIC DNA]</scope>
    <source>
        <strain evidence="2 4">NCTC11159</strain>
    </source>
</reference>
<evidence type="ECO:0000313" key="4">
    <source>
        <dbReference type="Proteomes" id="UP000255108"/>
    </source>
</evidence>
<keyword evidence="5" id="KW-1185">Reference proteome</keyword>
<dbReference type="Proteomes" id="UP000255108">
    <property type="component" value="Unassembled WGS sequence"/>
</dbReference>